<gene>
    <name evidence="1" type="ORF">PROQFM164_S02g000217</name>
</gene>
<keyword evidence="2" id="KW-1185">Reference proteome</keyword>
<evidence type="ECO:0000313" key="2">
    <source>
        <dbReference type="Proteomes" id="UP000030686"/>
    </source>
</evidence>
<reference evidence="1" key="1">
    <citation type="journal article" date="2014" name="Nat. Commun.">
        <title>Multiple recent horizontal transfers of a large genomic region in cheese making fungi.</title>
        <authorList>
            <person name="Cheeseman K."/>
            <person name="Ropars J."/>
            <person name="Renault P."/>
            <person name="Dupont J."/>
            <person name="Gouzy J."/>
            <person name="Branca A."/>
            <person name="Abraham A.L."/>
            <person name="Ceppi M."/>
            <person name="Conseiller E."/>
            <person name="Debuchy R."/>
            <person name="Malagnac F."/>
            <person name="Goarin A."/>
            <person name="Silar P."/>
            <person name="Lacoste S."/>
            <person name="Sallet E."/>
            <person name="Bensimon A."/>
            <person name="Giraud T."/>
            <person name="Brygoo Y."/>
        </authorList>
    </citation>
    <scope>NUCLEOTIDE SEQUENCE [LARGE SCALE GENOMIC DNA]</scope>
    <source>
        <strain evidence="1">FM164</strain>
    </source>
</reference>
<evidence type="ECO:0000313" key="1">
    <source>
        <dbReference type="EMBL" id="CDM30068.1"/>
    </source>
</evidence>
<dbReference type="Proteomes" id="UP000030686">
    <property type="component" value="Unassembled WGS sequence"/>
</dbReference>
<name>W6Q0K0_PENRF</name>
<proteinExistence type="predicted"/>
<dbReference type="EMBL" id="HG792016">
    <property type="protein sequence ID" value="CDM30068.1"/>
    <property type="molecule type" value="Genomic_DNA"/>
</dbReference>
<sequence>MPREYEPNPFQYHSRSSIQGKSLFRSATTGKLIDDCESNETSWVTVSLPFRMNSTHTDERLLEFAIHEIRRYRAIVYQIPQHAIRHECISFAVDINEAGVSLEQVTRAFMAQAEVVARYWLRELRAGRVTLDRDRIFCVGLFDAHYDRETRN</sequence>
<protein>
    <submittedName>
        <fullName evidence="1">Genomic scaffold, ProqFM164S02</fullName>
    </submittedName>
</protein>
<dbReference type="OrthoDB" id="4364081at2759"/>
<organism evidence="1 2">
    <name type="scientific">Penicillium roqueforti (strain FM164)</name>
    <dbReference type="NCBI Taxonomy" id="1365484"/>
    <lineage>
        <taxon>Eukaryota</taxon>
        <taxon>Fungi</taxon>
        <taxon>Dikarya</taxon>
        <taxon>Ascomycota</taxon>
        <taxon>Pezizomycotina</taxon>
        <taxon>Eurotiomycetes</taxon>
        <taxon>Eurotiomycetidae</taxon>
        <taxon>Eurotiales</taxon>
        <taxon>Aspergillaceae</taxon>
        <taxon>Penicillium</taxon>
    </lineage>
</organism>
<accession>W6Q0K0</accession>
<dbReference type="AlphaFoldDB" id="W6Q0K0"/>